<feature type="region of interest" description="Disordered" evidence="1">
    <location>
        <begin position="142"/>
        <end position="261"/>
    </location>
</feature>
<feature type="compositionally biased region" description="Polar residues" evidence="1">
    <location>
        <begin position="531"/>
        <end position="544"/>
    </location>
</feature>
<protein>
    <submittedName>
        <fullName evidence="2">Uncharacterized protein</fullName>
    </submittedName>
</protein>
<evidence type="ECO:0000313" key="3">
    <source>
        <dbReference type="Proteomes" id="UP000292052"/>
    </source>
</evidence>
<keyword evidence="3" id="KW-1185">Reference proteome</keyword>
<dbReference type="EMBL" id="QDEB01123579">
    <property type="protein sequence ID" value="RZB39980.1"/>
    <property type="molecule type" value="Genomic_DNA"/>
</dbReference>
<feature type="region of interest" description="Disordered" evidence="1">
    <location>
        <begin position="108"/>
        <end position="128"/>
    </location>
</feature>
<comment type="caution">
    <text evidence="2">The sequence shown here is derived from an EMBL/GenBank/DDBJ whole genome shotgun (WGS) entry which is preliminary data.</text>
</comment>
<feature type="compositionally biased region" description="Basic residues" evidence="1">
    <location>
        <begin position="204"/>
        <end position="215"/>
    </location>
</feature>
<feature type="compositionally biased region" description="Acidic residues" evidence="1">
    <location>
        <begin position="450"/>
        <end position="462"/>
    </location>
</feature>
<feature type="compositionally biased region" description="Basic and acidic residues" evidence="1">
    <location>
        <begin position="117"/>
        <end position="128"/>
    </location>
</feature>
<feature type="compositionally biased region" description="Polar residues" evidence="1">
    <location>
        <begin position="30"/>
        <end position="39"/>
    </location>
</feature>
<dbReference type="OrthoDB" id="6783080at2759"/>
<dbReference type="AlphaFoldDB" id="A0A482V9W3"/>
<feature type="compositionally biased region" description="Basic and acidic residues" evidence="1">
    <location>
        <begin position="153"/>
        <end position="163"/>
    </location>
</feature>
<evidence type="ECO:0000313" key="2">
    <source>
        <dbReference type="EMBL" id="RZB39980.1"/>
    </source>
</evidence>
<feature type="compositionally biased region" description="Basic and acidic residues" evidence="1">
    <location>
        <begin position="302"/>
        <end position="319"/>
    </location>
</feature>
<dbReference type="STRING" id="1661398.A0A482V9W3"/>
<feature type="region of interest" description="Disordered" evidence="1">
    <location>
        <begin position="302"/>
        <end position="328"/>
    </location>
</feature>
<feature type="compositionally biased region" description="Basic and acidic residues" evidence="1">
    <location>
        <begin position="470"/>
        <end position="481"/>
    </location>
</feature>
<gene>
    <name evidence="2" type="ORF">BDFB_005308</name>
</gene>
<evidence type="ECO:0000256" key="1">
    <source>
        <dbReference type="SAM" id="MobiDB-lite"/>
    </source>
</evidence>
<feature type="region of interest" description="Disordered" evidence="1">
    <location>
        <begin position="447"/>
        <end position="494"/>
    </location>
</feature>
<feature type="region of interest" description="Disordered" evidence="1">
    <location>
        <begin position="22"/>
        <end position="61"/>
    </location>
</feature>
<sequence>MDAFTENLLTRARERQKMLEGYCDKKPGPLTSSQPNLNSALPGGLSPTFKNSSEGNLSKFSRQSTTRVSSAITSSPNSQKTLNIHNDNFNMEIKVSSADNVRVEVQIEEQQESDEGDGGRSEGGLRQDAKNRLNRLGKLYAGGEDADISSPIHRTETKFHADDSPVTAKPTPSGKNKRGLSKLADLARNINEFEDDLTSVPRDKGKKPQNVKKSWKPPAPQPPEVKKSSPVRPSTKAKAPSPPKIVKETSKPTTPVNWDKKVLDSLESQGFTRTESSSRLVYKYGAPQEVKVAETAKIAPSADKENVIMEEKEPEEPPKPKSPLKNVRSAIADKAALFESSPSRGQKDPALLSVSERKALFERNKGAALVPKAPFAMATPIKSEPPKEKVAKAAASVPPPQGGGIASKVAALFEGKTTISQEQIESGVREQRRKEMDVLLNRFHKPMEMAVEESEDHEEATEETAMISERPSKIVPSEKGRHSGNKRCSKGDSPKVAAVLSDVKRIKVSPQKAGRLYPSLTDIESVTENETDTRSPTPANSSFEGSFAESEDANTSFGRDILRTVCKNQAPQKRLSCMHQVKTHVLQFTATKD</sequence>
<feature type="compositionally biased region" description="Polar residues" evidence="1">
    <location>
        <begin position="48"/>
        <end position="61"/>
    </location>
</feature>
<accession>A0A482V9W3</accession>
<reference evidence="2 3" key="1">
    <citation type="submission" date="2017-03" db="EMBL/GenBank/DDBJ databases">
        <title>Genome of the blue death feigning beetle - Asbolus verrucosus.</title>
        <authorList>
            <person name="Rider S.D."/>
        </authorList>
    </citation>
    <scope>NUCLEOTIDE SEQUENCE [LARGE SCALE GENOMIC DNA]</scope>
    <source>
        <strain evidence="2">Butters</strain>
        <tissue evidence="2">Head and leg muscle</tissue>
    </source>
</reference>
<feature type="region of interest" description="Disordered" evidence="1">
    <location>
        <begin position="514"/>
        <end position="554"/>
    </location>
</feature>
<organism evidence="2 3">
    <name type="scientific">Asbolus verrucosus</name>
    <name type="common">Desert ironclad beetle</name>
    <dbReference type="NCBI Taxonomy" id="1661398"/>
    <lineage>
        <taxon>Eukaryota</taxon>
        <taxon>Metazoa</taxon>
        <taxon>Ecdysozoa</taxon>
        <taxon>Arthropoda</taxon>
        <taxon>Hexapoda</taxon>
        <taxon>Insecta</taxon>
        <taxon>Pterygota</taxon>
        <taxon>Neoptera</taxon>
        <taxon>Endopterygota</taxon>
        <taxon>Coleoptera</taxon>
        <taxon>Polyphaga</taxon>
        <taxon>Cucujiformia</taxon>
        <taxon>Tenebrionidae</taxon>
        <taxon>Pimeliinae</taxon>
        <taxon>Asbolus</taxon>
    </lineage>
</organism>
<dbReference type="Proteomes" id="UP000292052">
    <property type="component" value="Unassembled WGS sequence"/>
</dbReference>
<proteinExistence type="predicted"/>
<name>A0A482V9W3_ASBVE</name>